<reference evidence="1" key="1">
    <citation type="submission" date="2021-04" db="EMBL/GenBank/DDBJ databases">
        <title>Complete Genome Sequences of Macrococcus spp. from dog and cattle.</title>
        <authorList>
            <person name="Schwendener S."/>
            <person name="Perreten V."/>
        </authorList>
    </citation>
    <scope>NUCLEOTIDE SEQUENCE</scope>
    <source>
        <strain evidence="1">Epi0143-OL</strain>
    </source>
</reference>
<dbReference type="KEGG" id="mequ:KFV11_05370"/>
<evidence type="ECO:0000313" key="2">
    <source>
        <dbReference type="Proteomes" id="UP001057381"/>
    </source>
</evidence>
<dbReference type="Proteomes" id="UP001057381">
    <property type="component" value="Chromosome"/>
</dbReference>
<name>A0A9Q9BPB3_9STAP</name>
<dbReference type="AlphaFoldDB" id="A0A9Q9BPB3"/>
<proteinExistence type="predicted"/>
<protein>
    <submittedName>
        <fullName evidence="1">Uncharacterized protein</fullName>
    </submittedName>
</protein>
<accession>A0A9Q9BPB3</accession>
<gene>
    <name evidence="1" type="ORF">KFV11_05370</name>
</gene>
<dbReference type="RefSeq" id="WP_254250558.1">
    <property type="nucleotide sequence ID" value="NZ_CP073809.1"/>
</dbReference>
<sequence>MTSEICIMNSLGIVLAADSAVTISGGQSAKTYNTVNKLFSLNKHDIGIMINGNANFNKLSLGIVIKEFKKTLGDGKLTTVEEYASRFINFLDSFPEAKTTFAEIEMITSYSHQLLEYVLEKSQMLINNVLASEGKIDNDQVRQIVLHSITEVYNIIASGTNIVFDIDKDYLLSNYQELIHTQINMVFNNEIPDDKIKLAFVNLVFLTLQSDFEIISKSSLVIAGYGNQEVLPSMVELELHGSFNGNILYLRKRTSYISIEENKLSAIIPFAQTDMIDTVVNGSHPFVDEHIAKTINDSSLNEDEKNAIMSKIDEFKFSKFTHPFEETIVHLPLEELPHMAETLINLTSFKRKYSQNIESVGGPVDILTITKGEGPIWINRKHYFDAKHNIEYLNRKGGYNVIEQ</sequence>
<evidence type="ECO:0000313" key="1">
    <source>
        <dbReference type="EMBL" id="UTH14780.1"/>
    </source>
</evidence>
<organism evidence="1 2">
    <name type="scientific">Macrococcus equipercicus</name>
    <dbReference type="NCBI Taxonomy" id="69967"/>
    <lineage>
        <taxon>Bacteria</taxon>
        <taxon>Bacillati</taxon>
        <taxon>Bacillota</taxon>
        <taxon>Bacilli</taxon>
        <taxon>Bacillales</taxon>
        <taxon>Staphylococcaceae</taxon>
        <taxon>Macrococcus</taxon>
    </lineage>
</organism>
<dbReference type="EMBL" id="CP073809">
    <property type="protein sequence ID" value="UTH14780.1"/>
    <property type="molecule type" value="Genomic_DNA"/>
</dbReference>